<evidence type="ECO:0000313" key="2">
    <source>
        <dbReference type="Proteomes" id="UP000054549"/>
    </source>
</evidence>
<name>A0A0C2WT62_AMAMK</name>
<dbReference type="HOGENOM" id="CLU_013084_3_3_1"/>
<dbReference type="STRING" id="946122.A0A0C2WT62"/>
<dbReference type="InParanoid" id="A0A0C2WT62"/>
<dbReference type="PANTHER" id="PTHR33096:SF1">
    <property type="entry name" value="CXC1-LIKE CYSTEINE CLUSTER ASSOCIATED WITH KDZ TRANSPOSASES DOMAIN-CONTAINING PROTEIN"/>
    <property type="match status" value="1"/>
</dbReference>
<feature type="non-terminal residue" evidence="1">
    <location>
        <position position="1"/>
    </location>
</feature>
<accession>A0A0C2WT62</accession>
<dbReference type="AlphaFoldDB" id="A0A0C2WT62"/>
<keyword evidence="2" id="KW-1185">Reference proteome</keyword>
<dbReference type="InterPro" id="IPR040521">
    <property type="entry name" value="KDZ"/>
</dbReference>
<feature type="non-terminal residue" evidence="1">
    <location>
        <position position="267"/>
    </location>
</feature>
<evidence type="ECO:0000313" key="1">
    <source>
        <dbReference type="EMBL" id="KIL64907.1"/>
    </source>
</evidence>
<dbReference type="PANTHER" id="PTHR33096">
    <property type="entry name" value="CXC2 DOMAIN-CONTAINING PROTEIN"/>
    <property type="match status" value="1"/>
</dbReference>
<reference evidence="1 2" key="1">
    <citation type="submission" date="2014-04" db="EMBL/GenBank/DDBJ databases">
        <title>Evolutionary Origins and Diversification of the Mycorrhizal Mutualists.</title>
        <authorList>
            <consortium name="DOE Joint Genome Institute"/>
            <consortium name="Mycorrhizal Genomics Consortium"/>
            <person name="Kohler A."/>
            <person name="Kuo A."/>
            <person name="Nagy L.G."/>
            <person name="Floudas D."/>
            <person name="Copeland A."/>
            <person name="Barry K.W."/>
            <person name="Cichocki N."/>
            <person name="Veneault-Fourrey C."/>
            <person name="LaButti K."/>
            <person name="Lindquist E.A."/>
            <person name="Lipzen A."/>
            <person name="Lundell T."/>
            <person name="Morin E."/>
            <person name="Murat C."/>
            <person name="Riley R."/>
            <person name="Ohm R."/>
            <person name="Sun H."/>
            <person name="Tunlid A."/>
            <person name="Henrissat B."/>
            <person name="Grigoriev I.V."/>
            <person name="Hibbett D.S."/>
            <person name="Martin F."/>
        </authorList>
    </citation>
    <scope>NUCLEOTIDE SEQUENCE [LARGE SCALE GENOMIC DNA]</scope>
    <source>
        <strain evidence="1 2">Koide BX008</strain>
    </source>
</reference>
<dbReference type="EMBL" id="KN818246">
    <property type="protein sequence ID" value="KIL64907.1"/>
    <property type="molecule type" value="Genomic_DNA"/>
</dbReference>
<dbReference type="Proteomes" id="UP000054549">
    <property type="component" value="Unassembled WGS sequence"/>
</dbReference>
<protein>
    <recommendedName>
        <fullName evidence="3">CxC1-like cysteine cluster associated with KDZ transposases domain-containing protein</fullName>
    </recommendedName>
</protein>
<organism evidence="1 2">
    <name type="scientific">Amanita muscaria (strain Koide BX008)</name>
    <dbReference type="NCBI Taxonomy" id="946122"/>
    <lineage>
        <taxon>Eukaryota</taxon>
        <taxon>Fungi</taxon>
        <taxon>Dikarya</taxon>
        <taxon>Basidiomycota</taxon>
        <taxon>Agaricomycotina</taxon>
        <taxon>Agaricomycetes</taxon>
        <taxon>Agaricomycetidae</taxon>
        <taxon>Agaricales</taxon>
        <taxon>Pluteineae</taxon>
        <taxon>Amanitaceae</taxon>
        <taxon>Amanita</taxon>
    </lineage>
</organism>
<dbReference type="OrthoDB" id="2505969at2759"/>
<evidence type="ECO:0008006" key="3">
    <source>
        <dbReference type="Google" id="ProtNLM"/>
    </source>
</evidence>
<proteinExistence type="predicted"/>
<gene>
    <name evidence="1" type="ORF">M378DRAFT_41304</name>
</gene>
<dbReference type="Pfam" id="PF18758">
    <property type="entry name" value="KDZ"/>
    <property type="match status" value="1"/>
</dbReference>
<sequence>YPNETLLRNGYLGCSPLAPTVAITLRSLLAYRQIHRTCPRFSINAFSKTLCHLHNVPFHNYLQKQLSVAFDIYLDICQRVDKKLNEKLGYDSPRTRLIQQCPPCFFKLQGEPDLEFSVMVSMDGNNSLKRIGATIRAHEDLVDSRSIDSDRWLTAEEVDRFKDEVAEVLNPSQSHTDEVAADGAEAKCAERWKNAGPEQRKRMFALFEETGIFIAACRHRTILYACDMIKSGELFAKYPLAIVNRLMEEVGEKIGCAYDIGCTFHKT</sequence>